<dbReference type="EMBL" id="LWBO01000004">
    <property type="protein sequence ID" value="OQP52338.1"/>
    <property type="molecule type" value="Genomic_DNA"/>
</dbReference>
<dbReference type="PROSITE" id="PS00211">
    <property type="entry name" value="ABC_TRANSPORTER_1"/>
    <property type="match status" value="1"/>
</dbReference>
<sequence>MISIQQVSKLYGTKAAVDQVSMEIASGEHLALLGASGSGKTTLLRMINRLIEPTGGTISIGGKDITTQPAHLLRRDIGYVIQASSLFPHYTVEENISVIPNLLKWDRSKTTARVTELLAKVQLPDAYRTRYPHQLSGGEAQRVNLARALAASPPVLLMDEPFSALDNITRTAVRQLFKELEELKSKTIIMVTHDVQEAFEMGNTIALLQDGKLLQKGKPDELLYRPVNEEVKKFLEGSSLSVAMATIPAGEIWQWLQNQNNKKA</sequence>
<dbReference type="PROSITE" id="PS50893">
    <property type="entry name" value="ABC_TRANSPORTER_2"/>
    <property type="match status" value="1"/>
</dbReference>
<organism evidence="6 7">
    <name type="scientific">Niastella koreensis</name>
    <dbReference type="NCBI Taxonomy" id="354356"/>
    <lineage>
        <taxon>Bacteria</taxon>
        <taxon>Pseudomonadati</taxon>
        <taxon>Bacteroidota</taxon>
        <taxon>Chitinophagia</taxon>
        <taxon>Chitinophagales</taxon>
        <taxon>Chitinophagaceae</taxon>
        <taxon>Niastella</taxon>
    </lineage>
</organism>
<feature type="domain" description="ABC transporter" evidence="5">
    <location>
        <begin position="2"/>
        <end position="235"/>
    </location>
</feature>
<evidence type="ECO:0000256" key="4">
    <source>
        <dbReference type="ARBA" id="ARBA00022840"/>
    </source>
</evidence>
<comment type="similarity">
    <text evidence="1">Belongs to the ABC transporter superfamily.</text>
</comment>
<proteinExistence type="inferred from homology"/>
<protein>
    <submittedName>
        <fullName evidence="6">Glycine/betaine ABC transporter ATP-binding protein</fullName>
    </submittedName>
</protein>
<gene>
    <name evidence="6" type="ORF">A4D02_24415</name>
</gene>
<evidence type="ECO:0000256" key="1">
    <source>
        <dbReference type="ARBA" id="ARBA00005417"/>
    </source>
</evidence>
<dbReference type="PANTHER" id="PTHR43117">
    <property type="entry name" value="OSMOPROTECTANT IMPORT ATP-BINDING PROTEIN OSMV"/>
    <property type="match status" value="1"/>
</dbReference>
<dbReference type="InterPro" id="IPR027417">
    <property type="entry name" value="P-loop_NTPase"/>
</dbReference>
<evidence type="ECO:0000256" key="3">
    <source>
        <dbReference type="ARBA" id="ARBA00022741"/>
    </source>
</evidence>
<dbReference type="GO" id="GO:0005524">
    <property type="term" value="F:ATP binding"/>
    <property type="evidence" value="ECO:0007669"/>
    <property type="project" value="UniProtKB-KW"/>
</dbReference>
<dbReference type="PANTHER" id="PTHR43117:SF4">
    <property type="entry name" value="OSMOPROTECTANT IMPORT ATP-BINDING PROTEIN OSMV"/>
    <property type="match status" value="1"/>
</dbReference>
<dbReference type="Pfam" id="PF00005">
    <property type="entry name" value="ABC_tran"/>
    <property type="match status" value="1"/>
</dbReference>
<keyword evidence="4 6" id="KW-0067">ATP-binding</keyword>
<evidence type="ECO:0000259" key="5">
    <source>
        <dbReference type="PROSITE" id="PS50893"/>
    </source>
</evidence>
<dbReference type="SMART" id="SM00382">
    <property type="entry name" value="AAA"/>
    <property type="match status" value="1"/>
</dbReference>
<accession>A0ABX3P4J8</accession>
<keyword evidence="7" id="KW-1185">Reference proteome</keyword>
<evidence type="ECO:0000313" key="7">
    <source>
        <dbReference type="Proteomes" id="UP000192277"/>
    </source>
</evidence>
<comment type="caution">
    <text evidence="6">The sequence shown here is derived from an EMBL/GenBank/DDBJ whole genome shotgun (WGS) entry which is preliminary data.</text>
</comment>
<name>A0ABX3P4J8_9BACT</name>
<dbReference type="Proteomes" id="UP000192277">
    <property type="component" value="Unassembled WGS sequence"/>
</dbReference>
<reference evidence="6 7" key="1">
    <citation type="submission" date="2016-04" db="EMBL/GenBank/DDBJ databases">
        <authorList>
            <person name="Chen L."/>
            <person name="Zhuang W."/>
            <person name="Wang G."/>
        </authorList>
    </citation>
    <scope>NUCLEOTIDE SEQUENCE [LARGE SCALE GENOMIC DNA]</scope>
    <source>
        <strain evidence="7">GR20</strain>
    </source>
</reference>
<dbReference type="Gene3D" id="3.40.50.300">
    <property type="entry name" value="P-loop containing nucleotide triphosphate hydrolases"/>
    <property type="match status" value="1"/>
</dbReference>
<evidence type="ECO:0000256" key="2">
    <source>
        <dbReference type="ARBA" id="ARBA00022448"/>
    </source>
</evidence>
<dbReference type="SUPFAM" id="SSF52540">
    <property type="entry name" value="P-loop containing nucleoside triphosphate hydrolases"/>
    <property type="match status" value="1"/>
</dbReference>
<dbReference type="RefSeq" id="WP_014220389.1">
    <property type="nucleotide sequence ID" value="NZ_LWBO01000004.1"/>
</dbReference>
<keyword evidence="2" id="KW-0813">Transport</keyword>
<dbReference type="InterPro" id="IPR003593">
    <property type="entry name" value="AAA+_ATPase"/>
</dbReference>
<dbReference type="InterPro" id="IPR003439">
    <property type="entry name" value="ABC_transporter-like_ATP-bd"/>
</dbReference>
<evidence type="ECO:0000313" key="6">
    <source>
        <dbReference type="EMBL" id="OQP52338.1"/>
    </source>
</evidence>
<keyword evidence="3" id="KW-0547">Nucleotide-binding</keyword>
<dbReference type="InterPro" id="IPR017871">
    <property type="entry name" value="ABC_transporter-like_CS"/>
</dbReference>